<dbReference type="GO" id="GO:0003677">
    <property type="term" value="F:DNA binding"/>
    <property type="evidence" value="ECO:0007669"/>
    <property type="project" value="TreeGrafter"/>
</dbReference>
<dbReference type="Proteomes" id="UP000308652">
    <property type="component" value="Unassembled WGS sequence"/>
</dbReference>
<dbReference type="GO" id="GO:0042274">
    <property type="term" value="P:ribosomal small subunit biogenesis"/>
    <property type="evidence" value="ECO:0007669"/>
    <property type="project" value="TreeGrafter"/>
</dbReference>
<feature type="compositionally biased region" description="Basic and acidic residues" evidence="4">
    <location>
        <begin position="312"/>
        <end position="323"/>
    </location>
</feature>
<feature type="compositionally biased region" description="Basic and acidic residues" evidence="4">
    <location>
        <begin position="166"/>
        <end position="218"/>
    </location>
</feature>
<gene>
    <name evidence="7" type="ORF">BDQ12DRAFT_693860</name>
</gene>
<dbReference type="GO" id="GO:0003723">
    <property type="term" value="F:RNA binding"/>
    <property type="evidence" value="ECO:0007669"/>
    <property type="project" value="TreeGrafter"/>
</dbReference>
<dbReference type="PANTHER" id="PTHR14369:SF0">
    <property type="entry name" value="SURFEIT LOCUS PROTEIN 6"/>
    <property type="match status" value="1"/>
</dbReference>
<feature type="compositionally biased region" description="Basic residues" evidence="4">
    <location>
        <begin position="45"/>
        <end position="54"/>
    </location>
</feature>
<dbReference type="InterPro" id="IPR029188">
    <property type="entry name" value="Rrp14_N"/>
</dbReference>
<dbReference type="STRING" id="68775.A0A5C3LG76"/>
<organism evidence="7 8">
    <name type="scientific">Crucibulum laeve</name>
    <dbReference type="NCBI Taxonomy" id="68775"/>
    <lineage>
        <taxon>Eukaryota</taxon>
        <taxon>Fungi</taxon>
        <taxon>Dikarya</taxon>
        <taxon>Basidiomycota</taxon>
        <taxon>Agaricomycotina</taxon>
        <taxon>Agaricomycetes</taxon>
        <taxon>Agaricomycetidae</taxon>
        <taxon>Agaricales</taxon>
        <taxon>Agaricineae</taxon>
        <taxon>Nidulariaceae</taxon>
        <taxon>Crucibulum</taxon>
    </lineage>
</organism>
<dbReference type="EMBL" id="ML213726">
    <property type="protein sequence ID" value="TFK31615.1"/>
    <property type="molecule type" value="Genomic_DNA"/>
</dbReference>
<evidence type="ECO:0000256" key="4">
    <source>
        <dbReference type="SAM" id="MobiDB-lite"/>
    </source>
</evidence>
<dbReference type="AlphaFoldDB" id="A0A5C3LG76"/>
<dbReference type="GO" id="GO:0042273">
    <property type="term" value="P:ribosomal large subunit biogenesis"/>
    <property type="evidence" value="ECO:0007669"/>
    <property type="project" value="TreeGrafter"/>
</dbReference>
<proteinExistence type="inferred from homology"/>
<feature type="compositionally biased region" description="Basic residues" evidence="4">
    <location>
        <begin position="376"/>
        <end position="385"/>
    </location>
</feature>
<dbReference type="GO" id="GO:0005730">
    <property type="term" value="C:nucleolus"/>
    <property type="evidence" value="ECO:0007669"/>
    <property type="project" value="TreeGrafter"/>
</dbReference>
<keyword evidence="8" id="KW-1185">Reference proteome</keyword>
<dbReference type="PANTHER" id="PTHR14369">
    <property type="entry name" value="SURFEIT LOCUS PROTEIN 6"/>
    <property type="match status" value="1"/>
</dbReference>
<feature type="region of interest" description="Disordered" evidence="4">
    <location>
        <begin position="312"/>
        <end position="405"/>
    </location>
</feature>
<comment type="similarity">
    <text evidence="2">Belongs to the SURF6 family.</text>
</comment>
<accession>A0A5C3LG76</accession>
<keyword evidence="3" id="KW-0539">Nucleus</keyword>
<evidence type="ECO:0000256" key="2">
    <source>
        <dbReference type="ARBA" id="ARBA00005904"/>
    </source>
</evidence>
<dbReference type="OrthoDB" id="444809at2759"/>
<evidence type="ECO:0000256" key="3">
    <source>
        <dbReference type="ARBA" id="ARBA00023242"/>
    </source>
</evidence>
<evidence type="ECO:0000256" key="1">
    <source>
        <dbReference type="ARBA" id="ARBA00004123"/>
    </source>
</evidence>
<feature type="compositionally biased region" description="Polar residues" evidence="4">
    <location>
        <begin position="219"/>
        <end position="228"/>
    </location>
</feature>
<name>A0A5C3LG76_9AGAR</name>
<reference evidence="7 8" key="1">
    <citation type="journal article" date="2019" name="Nat. Ecol. Evol.">
        <title>Megaphylogeny resolves global patterns of mushroom evolution.</title>
        <authorList>
            <person name="Varga T."/>
            <person name="Krizsan K."/>
            <person name="Foldi C."/>
            <person name="Dima B."/>
            <person name="Sanchez-Garcia M."/>
            <person name="Sanchez-Ramirez S."/>
            <person name="Szollosi G.J."/>
            <person name="Szarkandi J.G."/>
            <person name="Papp V."/>
            <person name="Albert L."/>
            <person name="Andreopoulos W."/>
            <person name="Angelini C."/>
            <person name="Antonin V."/>
            <person name="Barry K.W."/>
            <person name="Bougher N.L."/>
            <person name="Buchanan P."/>
            <person name="Buyck B."/>
            <person name="Bense V."/>
            <person name="Catcheside P."/>
            <person name="Chovatia M."/>
            <person name="Cooper J."/>
            <person name="Damon W."/>
            <person name="Desjardin D."/>
            <person name="Finy P."/>
            <person name="Geml J."/>
            <person name="Haridas S."/>
            <person name="Hughes K."/>
            <person name="Justo A."/>
            <person name="Karasinski D."/>
            <person name="Kautmanova I."/>
            <person name="Kiss B."/>
            <person name="Kocsube S."/>
            <person name="Kotiranta H."/>
            <person name="LaButti K.M."/>
            <person name="Lechner B.E."/>
            <person name="Liimatainen K."/>
            <person name="Lipzen A."/>
            <person name="Lukacs Z."/>
            <person name="Mihaltcheva S."/>
            <person name="Morgado L.N."/>
            <person name="Niskanen T."/>
            <person name="Noordeloos M.E."/>
            <person name="Ohm R.A."/>
            <person name="Ortiz-Santana B."/>
            <person name="Ovrebo C."/>
            <person name="Racz N."/>
            <person name="Riley R."/>
            <person name="Savchenko A."/>
            <person name="Shiryaev A."/>
            <person name="Soop K."/>
            <person name="Spirin V."/>
            <person name="Szebenyi C."/>
            <person name="Tomsovsky M."/>
            <person name="Tulloss R.E."/>
            <person name="Uehling J."/>
            <person name="Grigoriev I.V."/>
            <person name="Vagvolgyi C."/>
            <person name="Papp T."/>
            <person name="Martin F.M."/>
            <person name="Miettinen O."/>
            <person name="Hibbett D.S."/>
            <person name="Nagy L.G."/>
        </authorList>
    </citation>
    <scope>NUCLEOTIDE SEQUENCE [LARGE SCALE GENOMIC DNA]</scope>
    <source>
        <strain evidence="7 8">CBS 166.37</strain>
    </source>
</reference>
<feature type="region of interest" description="Disordered" evidence="4">
    <location>
        <begin position="157"/>
        <end position="246"/>
    </location>
</feature>
<dbReference type="Pfam" id="PF04935">
    <property type="entry name" value="SURF6"/>
    <property type="match status" value="1"/>
</dbReference>
<feature type="compositionally biased region" description="Acidic residues" evidence="4">
    <location>
        <begin position="104"/>
        <end position="131"/>
    </location>
</feature>
<feature type="compositionally biased region" description="Basic and acidic residues" evidence="4">
    <location>
        <begin position="330"/>
        <end position="347"/>
    </location>
</feature>
<evidence type="ECO:0000313" key="8">
    <source>
        <dbReference type="Proteomes" id="UP000308652"/>
    </source>
</evidence>
<sequence length="405" mass="46166">MPADNVTLRTSLEHHNDAFESLLKLIPAQYYLIAEDHDEQMASKFQKHSKKQKAPKQAIKEATKRAKREKLEPANNKSIIDIQNEASRKATTAKGKRKASIPLSEEDDEEDAEMEVDVDMDEDHTEEDNNDEGAIVPMPQSGGIENLRDKLHTRMAQLRRGGRSWEAGDKDELLEERRRQRAAMRERRRKETKERIRREEELKGKKAKDRAKDKEHQKTTQGNLTKTQLLVPDQVHGYPSKHDGPQASLTTVAFSALAGSSKKGQQFKTTADPKQALEQLTARKEKLAAMPEEKRKAIEEKEKWAKAEARLEGVKVRDDEGRLKKAMKRKEKEKSKTKKNWDERKELLSASMAAKQKKRTDNIAMRNERKTDKRKGTGKTGKKSRPGFEGKSFAKGKGKSNAKGK</sequence>
<evidence type="ECO:0000313" key="7">
    <source>
        <dbReference type="EMBL" id="TFK31615.1"/>
    </source>
</evidence>
<feature type="domain" description="Ribosomal RNA-processing protein 14/surfeit locus protein 6 C-terminal" evidence="5">
    <location>
        <begin position="172"/>
        <end position="376"/>
    </location>
</feature>
<dbReference type="InterPro" id="IPR007019">
    <property type="entry name" value="SURF6"/>
</dbReference>
<feature type="compositionally biased region" description="Basic residues" evidence="4">
    <location>
        <begin position="394"/>
        <end position="405"/>
    </location>
</feature>
<dbReference type="Pfam" id="PF15459">
    <property type="entry name" value="RRP14"/>
    <property type="match status" value="1"/>
</dbReference>
<evidence type="ECO:0000259" key="6">
    <source>
        <dbReference type="Pfam" id="PF15459"/>
    </source>
</evidence>
<feature type="region of interest" description="Disordered" evidence="4">
    <location>
        <begin position="42"/>
        <end position="145"/>
    </location>
</feature>
<protein>
    <submittedName>
        <fullName evidence="7">Surfeit locus protein 6-domain-containing protein</fullName>
    </submittedName>
</protein>
<dbReference type="InterPro" id="IPR029190">
    <property type="entry name" value="Rrp14/SURF6_C"/>
</dbReference>
<feature type="domain" description="Ribosomal RNA-processing protein 14 N-terminal" evidence="6">
    <location>
        <begin position="11"/>
        <end position="74"/>
    </location>
</feature>
<evidence type="ECO:0000259" key="5">
    <source>
        <dbReference type="Pfam" id="PF04935"/>
    </source>
</evidence>
<comment type="subcellular location">
    <subcellularLocation>
        <location evidence="1">Nucleus</location>
    </subcellularLocation>
</comment>
<feature type="compositionally biased region" description="Basic and acidic residues" evidence="4">
    <location>
        <begin position="366"/>
        <end position="375"/>
    </location>
</feature>
<feature type="compositionally biased region" description="Basic and acidic residues" evidence="4">
    <location>
        <begin position="58"/>
        <end position="72"/>
    </location>
</feature>